<dbReference type="Proteomes" id="UP000815677">
    <property type="component" value="Unassembled WGS sequence"/>
</dbReference>
<evidence type="ECO:0000313" key="2">
    <source>
        <dbReference type="Proteomes" id="UP000815677"/>
    </source>
</evidence>
<organism evidence="1 2">
    <name type="scientific">Mycena chlorophos</name>
    <name type="common">Agaric fungus</name>
    <name type="synonym">Agaricus chlorophos</name>
    <dbReference type="NCBI Taxonomy" id="658473"/>
    <lineage>
        <taxon>Eukaryota</taxon>
        <taxon>Fungi</taxon>
        <taxon>Dikarya</taxon>
        <taxon>Basidiomycota</taxon>
        <taxon>Agaricomycotina</taxon>
        <taxon>Agaricomycetes</taxon>
        <taxon>Agaricomycetidae</taxon>
        <taxon>Agaricales</taxon>
        <taxon>Marasmiineae</taxon>
        <taxon>Mycenaceae</taxon>
        <taxon>Mycena</taxon>
    </lineage>
</organism>
<keyword evidence="2" id="KW-1185">Reference proteome</keyword>
<reference evidence="1" key="1">
    <citation type="submission" date="2014-09" db="EMBL/GenBank/DDBJ databases">
        <title>Genome sequence of the luminous mushroom Mycena chlorophos for searching fungal bioluminescence genes.</title>
        <authorList>
            <person name="Tanaka Y."/>
            <person name="Kasuga D."/>
            <person name="Oba Y."/>
            <person name="Hase S."/>
            <person name="Sato K."/>
            <person name="Oba Y."/>
            <person name="Sakakibara Y."/>
        </authorList>
    </citation>
    <scope>NUCLEOTIDE SEQUENCE</scope>
</reference>
<dbReference type="EMBL" id="DF841871">
    <property type="protein sequence ID" value="GAT45888.1"/>
    <property type="molecule type" value="Genomic_DNA"/>
</dbReference>
<protein>
    <submittedName>
        <fullName evidence="1">Uncharacterized protein</fullName>
    </submittedName>
</protein>
<sequence length="175" mass="19089">MMELSFLFPTTTTLSLSRFAVVPAPELPRLRRHTLCRLPEAHLRPLFAPNVFHRRLSASAQAQEPSTSRLRAASLAASLSRAALYDEQAPLTPCHFMLRHSFFCVNTSPSTSSSLNPSPSRLPGRVALLLHLHGPPLAEDLRASRPMRAAGSSRLAIVLFVSTPLSPTDAETMLG</sequence>
<name>A0ABQ0L4A4_MYCCL</name>
<evidence type="ECO:0000313" key="1">
    <source>
        <dbReference type="EMBL" id="GAT45888.1"/>
    </source>
</evidence>
<gene>
    <name evidence="1" type="ORF">MCHLO_03439</name>
</gene>
<accession>A0ABQ0L4A4</accession>
<proteinExistence type="predicted"/>